<reference evidence="1 2" key="1">
    <citation type="journal article" date="2017" name="Int. J. Syst. Evol. Microbiol.">
        <title>Mycobacterium talmoniae sp. nov., a slowly growing mycobacterium isolated from human respiratory samples.</title>
        <authorList>
            <person name="Davidson R.M."/>
            <person name="DeGroote M.A."/>
            <person name="Marola J.L."/>
            <person name="Buss S."/>
            <person name="Jones V."/>
            <person name="McNeil M.R."/>
            <person name="Freifeld A.G."/>
            <person name="Elaine Epperson L."/>
            <person name="Hasan N.A."/>
            <person name="Jackson M."/>
            <person name="Iwen P.C."/>
            <person name="Salfinger M."/>
            <person name="Strong M."/>
        </authorList>
    </citation>
    <scope>NUCLEOTIDE SEQUENCE [LARGE SCALE GENOMIC DNA]</scope>
    <source>
        <strain evidence="1 2">ATCC BAA-2683</strain>
    </source>
</reference>
<dbReference type="GO" id="GO:0016787">
    <property type="term" value="F:hydrolase activity"/>
    <property type="evidence" value="ECO:0007669"/>
    <property type="project" value="UniProtKB-KW"/>
</dbReference>
<gene>
    <name evidence="1" type="primary">radA_1</name>
    <name evidence="1" type="ORF">C1Y40_05666</name>
</gene>
<dbReference type="Proteomes" id="UP000238296">
    <property type="component" value="Unassembled WGS sequence"/>
</dbReference>
<dbReference type="SUPFAM" id="SSF54211">
    <property type="entry name" value="Ribosomal protein S5 domain 2-like"/>
    <property type="match status" value="1"/>
</dbReference>
<evidence type="ECO:0000313" key="1">
    <source>
        <dbReference type="EMBL" id="PQM44174.1"/>
    </source>
</evidence>
<accession>A0A2S8BBZ5</accession>
<dbReference type="InterPro" id="IPR020568">
    <property type="entry name" value="Ribosomal_Su5_D2-typ_SF"/>
</dbReference>
<name>A0A2S8BBZ5_9MYCO</name>
<dbReference type="EC" id="3.6.4.-" evidence="1"/>
<evidence type="ECO:0000313" key="2">
    <source>
        <dbReference type="Proteomes" id="UP000238296"/>
    </source>
</evidence>
<organism evidence="1 2">
    <name type="scientific">Mycobacterium talmoniae</name>
    <dbReference type="NCBI Taxonomy" id="1858794"/>
    <lineage>
        <taxon>Bacteria</taxon>
        <taxon>Bacillati</taxon>
        <taxon>Actinomycetota</taxon>
        <taxon>Actinomycetes</taxon>
        <taxon>Mycobacteriales</taxon>
        <taxon>Mycobacteriaceae</taxon>
        <taxon>Mycobacterium</taxon>
    </lineage>
</organism>
<keyword evidence="1" id="KW-0378">Hydrolase</keyword>
<comment type="caution">
    <text evidence="1">The sequence shown here is derived from an EMBL/GenBank/DDBJ whole genome shotgun (WGS) entry which is preliminary data.</text>
</comment>
<sequence length="50" mass="5079">MALASATAELPLPTTAVVIGEVGLAGDLRQVSGLERRLSGGGPARIRPPR</sequence>
<dbReference type="AlphaFoldDB" id="A0A2S8BBZ5"/>
<proteinExistence type="predicted"/>
<protein>
    <submittedName>
        <fullName evidence="1">DNA repair protein RadA</fullName>
        <ecNumber evidence="1">3.6.4.-</ecNumber>
    </submittedName>
</protein>
<dbReference type="EMBL" id="PPEA01000932">
    <property type="protein sequence ID" value="PQM44174.1"/>
    <property type="molecule type" value="Genomic_DNA"/>
</dbReference>